<evidence type="ECO:0000313" key="5">
    <source>
        <dbReference type="RefSeq" id="XP_013407257.1"/>
    </source>
</evidence>
<feature type="region of interest" description="Disordered" evidence="1">
    <location>
        <begin position="463"/>
        <end position="482"/>
    </location>
</feature>
<proteinExistence type="predicted"/>
<dbReference type="InterPro" id="IPR001194">
    <property type="entry name" value="cDENN_dom"/>
</dbReference>
<dbReference type="Pfam" id="PF03456">
    <property type="entry name" value="uDENN"/>
    <property type="match status" value="1"/>
</dbReference>
<dbReference type="RefSeq" id="XP_013407256.1">
    <property type="nucleotide sequence ID" value="XM_013551802.1"/>
</dbReference>
<organism evidence="3 4">
    <name type="scientific">Lingula anatina</name>
    <name type="common">Brachiopod</name>
    <name type="synonym">Lingula unguis</name>
    <dbReference type="NCBI Taxonomy" id="7574"/>
    <lineage>
        <taxon>Eukaryota</taxon>
        <taxon>Metazoa</taxon>
        <taxon>Spiralia</taxon>
        <taxon>Lophotrochozoa</taxon>
        <taxon>Brachiopoda</taxon>
        <taxon>Linguliformea</taxon>
        <taxon>Lingulata</taxon>
        <taxon>Lingulida</taxon>
        <taxon>Linguloidea</taxon>
        <taxon>Lingulidae</taxon>
        <taxon>Lingula</taxon>
    </lineage>
</organism>
<dbReference type="PANTHER" id="PTHR15288">
    <property type="entry name" value="DENN DOMAIN-CONTAINING PROTEIN 2"/>
    <property type="match status" value="1"/>
</dbReference>
<dbReference type="InterPro" id="IPR005112">
    <property type="entry name" value="dDENN_dom"/>
</dbReference>
<feature type="compositionally biased region" description="Basic and acidic residues" evidence="1">
    <location>
        <begin position="511"/>
        <end position="527"/>
    </location>
</feature>
<accession>A0A1S3JAN4</accession>
<feature type="region of interest" description="Disordered" evidence="1">
    <location>
        <begin position="190"/>
        <end position="224"/>
    </location>
</feature>
<dbReference type="SMART" id="SM00799">
    <property type="entry name" value="DENN"/>
    <property type="match status" value="1"/>
</dbReference>
<dbReference type="AlphaFoldDB" id="A0A1S3JAN4"/>
<dbReference type="Proteomes" id="UP000085678">
    <property type="component" value="Unplaced"/>
</dbReference>
<dbReference type="Gene3D" id="3.40.50.11500">
    <property type="match status" value="1"/>
</dbReference>
<dbReference type="SMART" id="SM00800">
    <property type="entry name" value="uDENN"/>
    <property type="match status" value="1"/>
</dbReference>
<dbReference type="KEGG" id="lak:106171452"/>
<keyword evidence="3" id="KW-1185">Reference proteome</keyword>
<gene>
    <name evidence="4 5" type="primary">LOC106171452</name>
</gene>
<dbReference type="InterPro" id="IPR005113">
    <property type="entry name" value="uDENN_dom"/>
</dbReference>
<dbReference type="InterPro" id="IPR051942">
    <property type="entry name" value="DENN_domain_containing_2"/>
</dbReference>
<feature type="compositionally biased region" description="Low complexity" evidence="1">
    <location>
        <begin position="210"/>
        <end position="223"/>
    </location>
</feature>
<evidence type="ECO:0000313" key="3">
    <source>
        <dbReference type="Proteomes" id="UP000085678"/>
    </source>
</evidence>
<dbReference type="GeneID" id="106171452"/>
<evidence type="ECO:0000259" key="2">
    <source>
        <dbReference type="PROSITE" id="PS50211"/>
    </source>
</evidence>
<dbReference type="PANTHER" id="PTHR15288:SF0">
    <property type="entry name" value="UDENN DOMAIN-CONTAINING PROTEIN"/>
    <property type="match status" value="1"/>
</dbReference>
<feature type="compositionally biased region" description="Polar residues" evidence="1">
    <location>
        <begin position="54"/>
        <end position="66"/>
    </location>
</feature>
<dbReference type="InterPro" id="IPR043153">
    <property type="entry name" value="DENN_C"/>
</dbReference>
<evidence type="ECO:0000256" key="1">
    <source>
        <dbReference type="SAM" id="MobiDB-lite"/>
    </source>
</evidence>
<dbReference type="PROSITE" id="PS50211">
    <property type="entry name" value="DENN"/>
    <property type="match status" value="1"/>
</dbReference>
<reference evidence="4 5" key="1">
    <citation type="submission" date="2025-04" db="UniProtKB">
        <authorList>
            <consortium name="RefSeq"/>
        </authorList>
    </citation>
    <scope>IDENTIFICATION</scope>
    <source>
        <tissue evidence="4 5">Gonads</tissue>
    </source>
</reference>
<evidence type="ECO:0000313" key="4">
    <source>
        <dbReference type="RefSeq" id="XP_013407256.1"/>
    </source>
</evidence>
<dbReference type="InterPro" id="IPR037516">
    <property type="entry name" value="Tripartite_DENN"/>
</dbReference>
<dbReference type="SMART" id="SM00801">
    <property type="entry name" value="dDENN"/>
    <property type="match status" value="1"/>
</dbReference>
<sequence>MDREPNIKQKKMLGQTTMPSVSELLLKFKQNEETSGSPAIKKTPPSPSGFKPAITSTVNKGNSRPSNPYVPFRKQSNTNEDLEGGDIKPSERAKSKIVLKPALMNIDKPKEKLQKMSDTVQVSKQDSSNRPEPMKLKLQGLQATDDDSAVPATVSGNFVPWSAMIFTRNSGSNISVRGVKNIVARRSQLFDPGADPVKQGQKMGGRQEYKNPTPTKPSPSNNPVVLTEKSEVKLRKKTANVDSRSVKAKSMLFENSGEHQLTYPMSNDRASWRHSWGSDIITNSGELSHRQSRDIILDKTPLKPRAASDTQAVLINHQDTLKETQQPISAISVKHLPTFDQKENDPSIIESKKVEKVSTHKLTPENDTPEIKDSTYSLGKMSNVKNIISSCNGKTLEVPHSTAKPMAPPPKPPRTFEHDNYKMKSYLSLKPDPVSHTSASDHEYEEIEEYTGDNTAVFHHNNRPLPVPPPRPPLLQRHQGTKRDRFSIEIVNSQEKSIANKSPGRERHRNVKEEWKPIHLSKPDRDDSLKRYASDEFIYSEPQLEPIVDSYISGSPFYVDPMEHMSIQSGEAMKGECGLVDRQVKLDKSGYAIPESNTHVALKGSRSLENNVVRRNSSRLKERRAKLPDPMENEKLFFKNMHNYNGTDAPVMRRKLPQVKQKVRQAFSILRRAVKSGIDDDQEEEHIYDEALSDDTDSIYDEQEVQKKLTYVLSLKEKKYATLERTKEFQEKIYPQLFEYAMIVELQPGADGMMRPCVTYRFPPTVEERAAIPQFCFPDAQQMKPMLQYERCDFEFSWILAVESFSFVLTSEDGTRDYGFCRRVLPPGSEPRLPVVYCIISPLGAFGLYTQLLEVMDIIHSTQQDSRSGVTEFIQAAFGKPLPSPGKLIRIRHMDENGEIETLELKRRSDNRLEHVNYNSLFQHLGILEVVKVFASVLLERRILFCANKLSTLTACVQAITALLYPFTWQHTYISVLPDGLIDICCSPTPYIIGILSAFKDQLDDLPLEEVLIVDLDSGHLENAIGDEEKILPKKCQKALIMALEMGKEDVEIASNLMISESFMRFFVETVGHFEDHIGQQQDGEVSLQKEAFSRAADSKTLRMFLRWFCETQLFEVFVRQQEEEQSEFSLFKTRIAEYKKELEEMGPSFRDNVKDFGNKVKNLGKHIKKAFVRQSSEN</sequence>
<dbReference type="STRING" id="7574.A0A1S3JAN4"/>
<dbReference type="OrthoDB" id="10266080at2759"/>
<feature type="domain" description="UDENN" evidence="2">
    <location>
        <begin position="739"/>
        <end position="1134"/>
    </location>
</feature>
<name>A0A1S3JAN4_LINAN</name>
<protein>
    <submittedName>
        <fullName evidence="4 5">DENN domain-containing protein 2A isoform X1</fullName>
    </submittedName>
</protein>
<dbReference type="RefSeq" id="XP_013407257.1">
    <property type="nucleotide sequence ID" value="XM_013551803.1"/>
</dbReference>
<dbReference type="Gene3D" id="3.30.450.200">
    <property type="match status" value="1"/>
</dbReference>
<dbReference type="FunFam" id="3.40.50.11500:FF:000004">
    <property type="entry name" value="DENN domain-containing protein 2C isoform X1"/>
    <property type="match status" value="1"/>
</dbReference>
<feature type="region of interest" description="Disordered" evidence="1">
    <location>
        <begin position="493"/>
        <end position="527"/>
    </location>
</feature>
<dbReference type="Pfam" id="PF02141">
    <property type="entry name" value="DENN"/>
    <property type="match status" value="1"/>
</dbReference>
<feature type="region of interest" description="Disordered" evidence="1">
    <location>
        <begin position="28"/>
        <end position="90"/>
    </location>
</feature>